<proteinExistence type="predicted"/>
<protein>
    <submittedName>
        <fullName evidence="1">Tryptophan halogenase</fullName>
    </submittedName>
</protein>
<dbReference type="GO" id="GO:0004497">
    <property type="term" value="F:monooxygenase activity"/>
    <property type="evidence" value="ECO:0007669"/>
    <property type="project" value="InterPro"/>
</dbReference>
<dbReference type="InterPro" id="IPR036188">
    <property type="entry name" value="FAD/NAD-bd_sf"/>
</dbReference>
<feature type="non-terminal residue" evidence="1">
    <location>
        <position position="1"/>
    </location>
</feature>
<dbReference type="PANTHER" id="PTHR43747">
    <property type="entry name" value="FAD-BINDING PROTEIN"/>
    <property type="match status" value="1"/>
</dbReference>
<evidence type="ECO:0000313" key="1">
    <source>
        <dbReference type="EMBL" id="AFW99918.1"/>
    </source>
</evidence>
<reference evidence="1" key="1">
    <citation type="journal article" date="2013" name="Sci. Rep.">
        <title>Culture-dependent and independent approaches for identifying novel halogenases encoded by Crambe crambe (marine sponge) microbiota.</title>
        <authorList>
            <person name="Ozturk B."/>
            <person name="de Jaeger L."/>
            <person name="Smidt H."/>
            <person name="Sipkema D."/>
        </authorList>
    </citation>
    <scope>NUCLEOTIDE SEQUENCE</scope>
</reference>
<dbReference type="SUPFAM" id="SSF51905">
    <property type="entry name" value="FAD/NAD(P)-binding domain"/>
    <property type="match status" value="1"/>
</dbReference>
<sequence>GVGEATVPTFRTTMDFIGYSEEEWLPHVNGTFKAAIQYVNWVDPPEPGRDSHYWHPFPAYPDPLVQPLGNPWFVSIGEGASLIHYCLRKRLDGEKKSVAELICPATTLSEHMKSPKSFDDPTLTERYAYHMDAGLIGDFLRSRLTERGVKHLVDHVVDVALDERGFIQHVTTTDGRQLSADLFIDCSG</sequence>
<organism evidence="1">
    <name type="scientific">uncultured microorganism</name>
    <dbReference type="NCBI Taxonomy" id="358574"/>
    <lineage>
        <taxon>unclassified sequences</taxon>
        <taxon>environmental samples</taxon>
    </lineage>
</organism>
<dbReference type="Pfam" id="PF04820">
    <property type="entry name" value="Trp_halogenase"/>
    <property type="match status" value="1"/>
</dbReference>
<dbReference type="InterPro" id="IPR006905">
    <property type="entry name" value="Flavin_halogenase"/>
</dbReference>
<dbReference type="PANTHER" id="PTHR43747:SF4">
    <property type="entry name" value="FLAVIN-DEPENDENT TRYPTOPHAN HALOGENASE"/>
    <property type="match status" value="1"/>
</dbReference>
<feature type="non-terminal residue" evidence="1">
    <location>
        <position position="188"/>
    </location>
</feature>
<accession>K7WFV3</accession>
<dbReference type="Gene3D" id="3.50.50.60">
    <property type="entry name" value="FAD/NAD(P)-binding domain"/>
    <property type="match status" value="1"/>
</dbReference>
<dbReference type="InterPro" id="IPR050816">
    <property type="entry name" value="Flavin-dep_Halogenase_NPB"/>
</dbReference>
<dbReference type="EMBL" id="JX683138">
    <property type="protein sequence ID" value="AFW99918.1"/>
    <property type="molecule type" value="Genomic_DNA"/>
</dbReference>
<name>K7WFV3_9ZZZZ</name>
<dbReference type="AlphaFoldDB" id="K7WFV3"/>